<dbReference type="Pfam" id="PF01370">
    <property type="entry name" value="Epimerase"/>
    <property type="match status" value="1"/>
</dbReference>
<name>A0A917WJU6_9ACTN</name>
<dbReference type="PANTHER" id="PTHR48079:SF6">
    <property type="entry name" value="NAD(P)-BINDING DOMAIN-CONTAINING PROTEIN-RELATED"/>
    <property type="match status" value="1"/>
</dbReference>
<gene>
    <name evidence="2" type="ORF">GCM10011594_30890</name>
</gene>
<dbReference type="Proteomes" id="UP000655208">
    <property type="component" value="Unassembled WGS sequence"/>
</dbReference>
<evidence type="ECO:0000259" key="1">
    <source>
        <dbReference type="Pfam" id="PF01370"/>
    </source>
</evidence>
<dbReference type="GO" id="GO:0004029">
    <property type="term" value="F:aldehyde dehydrogenase (NAD+) activity"/>
    <property type="evidence" value="ECO:0007669"/>
    <property type="project" value="TreeGrafter"/>
</dbReference>
<sequence>MLGASGNVGTAVLEAFAGDGHDLVGVCRRVPPEGAPYDGARWQSVDLARTTADELEPVFRGADAVVNLVWAFQPARDTGYLERVGVGGLRTVLEAARRAEIPHLVHMSSVGAYAAGPAEGGRVDESWPTTGIPTLAYSRHKAAAERLLDAHEAAGDPPVITRLRPGLVLQRRAGSALLRYGLPAFLPRATLDLVPVLPLDERFAIPVVHTSDVAAAVRNAVQRGVAGAFNLSADDPITRRELAEVLHAVPVAVPRPVVRAAVAAGWTLRLHRLDPGWIDLAFATPLIDTTRAREHLGWSPTWSARDALRDLMIGMRSAEATASPVLRRRTVLGEALDGTRLGPITRRALP</sequence>
<dbReference type="SUPFAM" id="SSF51735">
    <property type="entry name" value="NAD(P)-binding Rossmann-fold domains"/>
    <property type="match status" value="1"/>
</dbReference>
<dbReference type="AlphaFoldDB" id="A0A917WJU6"/>
<reference evidence="2" key="2">
    <citation type="submission" date="2020-09" db="EMBL/GenBank/DDBJ databases">
        <authorList>
            <person name="Sun Q."/>
            <person name="Zhou Y."/>
        </authorList>
    </citation>
    <scope>NUCLEOTIDE SEQUENCE</scope>
    <source>
        <strain evidence="2">CGMCC 4.7308</strain>
    </source>
</reference>
<proteinExistence type="predicted"/>
<dbReference type="PANTHER" id="PTHR48079">
    <property type="entry name" value="PROTEIN YEEZ"/>
    <property type="match status" value="1"/>
</dbReference>
<protein>
    <submittedName>
        <fullName evidence="2">Nucleoside-diphosphate sugar epimerase</fullName>
    </submittedName>
</protein>
<accession>A0A917WJU6</accession>
<dbReference type="InterPro" id="IPR051783">
    <property type="entry name" value="NAD(P)-dependent_oxidoreduct"/>
</dbReference>
<keyword evidence="3" id="KW-1185">Reference proteome</keyword>
<evidence type="ECO:0000313" key="2">
    <source>
        <dbReference type="EMBL" id="GGM08794.1"/>
    </source>
</evidence>
<comment type="caution">
    <text evidence="2">The sequence shown here is derived from an EMBL/GenBank/DDBJ whole genome shotgun (WGS) entry which is preliminary data.</text>
</comment>
<dbReference type="Gene3D" id="3.40.50.720">
    <property type="entry name" value="NAD(P)-binding Rossmann-like Domain"/>
    <property type="match status" value="1"/>
</dbReference>
<feature type="domain" description="NAD-dependent epimerase/dehydratase" evidence="1">
    <location>
        <begin position="2"/>
        <end position="229"/>
    </location>
</feature>
<dbReference type="GO" id="GO:0005737">
    <property type="term" value="C:cytoplasm"/>
    <property type="evidence" value="ECO:0007669"/>
    <property type="project" value="TreeGrafter"/>
</dbReference>
<reference evidence="2" key="1">
    <citation type="journal article" date="2014" name="Int. J. Syst. Evol. Microbiol.">
        <title>Complete genome sequence of Corynebacterium casei LMG S-19264T (=DSM 44701T), isolated from a smear-ripened cheese.</title>
        <authorList>
            <consortium name="US DOE Joint Genome Institute (JGI-PGF)"/>
            <person name="Walter F."/>
            <person name="Albersmeier A."/>
            <person name="Kalinowski J."/>
            <person name="Ruckert C."/>
        </authorList>
    </citation>
    <scope>NUCLEOTIDE SEQUENCE</scope>
    <source>
        <strain evidence="2">CGMCC 4.7308</strain>
    </source>
</reference>
<organism evidence="2 3">
    <name type="scientific">Nakamurella endophytica</name>
    <dbReference type="NCBI Taxonomy" id="1748367"/>
    <lineage>
        <taxon>Bacteria</taxon>
        <taxon>Bacillati</taxon>
        <taxon>Actinomycetota</taxon>
        <taxon>Actinomycetes</taxon>
        <taxon>Nakamurellales</taxon>
        <taxon>Nakamurellaceae</taxon>
        <taxon>Nakamurella</taxon>
    </lineage>
</organism>
<dbReference type="EMBL" id="BMNA01000006">
    <property type="protein sequence ID" value="GGM08794.1"/>
    <property type="molecule type" value="Genomic_DNA"/>
</dbReference>
<dbReference type="InterPro" id="IPR036291">
    <property type="entry name" value="NAD(P)-bd_dom_sf"/>
</dbReference>
<evidence type="ECO:0000313" key="3">
    <source>
        <dbReference type="Proteomes" id="UP000655208"/>
    </source>
</evidence>
<dbReference type="InterPro" id="IPR001509">
    <property type="entry name" value="Epimerase_deHydtase"/>
</dbReference>